<dbReference type="Proteomes" id="UP001500506">
    <property type="component" value="Unassembled WGS sequence"/>
</dbReference>
<evidence type="ECO:0000313" key="3">
    <source>
        <dbReference type="Proteomes" id="UP001500506"/>
    </source>
</evidence>
<dbReference type="RefSeq" id="WP_232496791.1">
    <property type="nucleotide sequence ID" value="NZ_BAAANH010000001.1"/>
</dbReference>
<dbReference type="Pfam" id="PF00535">
    <property type="entry name" value="Glycos_transf_2"/>
    <property type="match status" value="1"/>
</dbReference>
<dbReference type="Gene3D" id="3.90.550.10">
    <property type="entry name" value="Spore Coat Polysaccharide Biosynthesis Protein SpsA, Chain A"/>
    <property type="match status" value="1"/>
</dbReference>
<proteinExistence type="predicted"/>
<feature type="domain" description="Glycosyltransferase 2-like" evidence="1">
    <location>
        <begin position="14"/>
        <end position="171"/>
    </location>
</feature>
<sequence>MTPGVSAPEPIVDVVVPIHDPTRRLDRAVASLLHGDEPIRVTVVCHGIAATTIDSQLPDDRARVRVVEFADGIASPQGPFNHGIDLATAPFVMIMGSDDYLEPGAVAAWLEHVEAGGADIVLAPLRHQSGELLLNPLSRPRRRTRLDPVRDRMFYRSAPLGLIRRDVLDERGLRFTEGAQTGGDQAVSLALWTGGLRIDFDRRAPAYVIGSDARTRVTTTPRSMRVLAGPVFELLASERARAQPARVRRSLATKLLRINVLGSIVPRTGVDAWSADDIAATREAISSIVGFAPGGLDDLCRADRALIDEISRPDVDTERIVAAIARHRSAGRFARTFPRTLSRSLSRESVLRRYANYAVVRWRP</sequence>
<keyword evidence="3" id="KW-1185">Reference proteome</keyword>
<dbReference type="InterPro" id="IPR029044">
    <property type="entry name" value="Nucleotide-diphossugar_trans"/>
</dbReference>
<dbReference type="EMBL" id="BAAANH010000001">
    <property type="protein sequence ID" value="GAA1749506.1"/>
    <property type="molecule type" value="Genomic_DNA"/>
</dbReference>
<gene>
    <name evidence="2" type="ORF">GCM10009747_03440</name>
</gene>
<organism evidence="2 3">
    <name type="scientific">Agromyces humatus</name>
    <dbReference type="NCBI Taxonomy" id="279573"/>
    <lineage>
        <taxon>Bacteria</taxon>
        <taxon>Bacillati</taxon>
        <taxon>Actinomycetota</taxon>
        <taxon>Actinomycetes</taxon>
        <taxon>Micrococcales</taxon>
        <taxon>Microbacteriaceae</taxon>
        <taxon>Agromyces</taxon>
    </lineage>
</organism>
<dbReference type="SUPFAM" id="SSF53448">
    <property type="entry name" value="Nucleotide-diphospho-sugar transferases"/>
    <property type="match status" value="1"/>
</dbReference>
<evidence type="ECO:0000313" key="2">
    <source>
        <dbReference type="EMBL" id="GAA1749506.1"/>
    </source>
</evidence>
<dbReference type="CDD" id="cd00761">
    <property type="entry name" value="Glyco_tranf_GTA_type"/>
    <property type="match status" value="1"/>
</dbReference>
<name>A0ABN2K6P8_9MICO</name>
<comment type="caution">
    <text evidence="2">The sequence shown here is derived from an EMBL/GenBank/DDBJ whole genome shotgun (WGS) entry which is preliminary data.</text>
</comment>
<accession>A0ABN2K6P8</accession>
<evidence type="ECO:0000259" key="1">
    <source>
        <dbReference type="Pfam" id="PF00535"/>
    </source>
</evidence>
<reference evidence="2 3" key="1">
    <citation type="journal article" date="2019" name="Int. J. Syst. Evol. Microbiol.">
        <title>The Global Catalogue of Microorganisms (GCM) 10K type strain sequencing project: providing services to taxonomists for standard genome sequencing and annotation.</title>
        <authorList>
            <consortium name="The Broad Institute Genomics Platform"/>
            <consortium name="The Broad Institute Genome Sequencing Center for Infectious Disease"/>
            <person name="Wu L."/>
            <person name="Ma J."/>
        </authorList>
    </citation>
    <scope>NUCLEOTIDE SEQUENCE [LARGE SCALE GENOMIC DNA]</scope>
    <source>
        <strain evidence="2 3">JCM 14319</strain>
    </source>
</reference>
<dbReference type="InterPro" id="IPR001173">
    <property type="entry name" value="Glyco_trans_2-like"/>
</dbReference>
<protein>
    <recommendedName>
        <fullName evidence="1">Glycosyltransferase 2-like domain-containing protein</fullName>
    </recommendedName>
</protein>